<keyword evidence="3" id="KW-1185">Reference proteome</keyword>
<protein>
    <submittedName>
        <fullName evidence="2">Uncharacterized protein</fullName>
    </submittedName>
</protein>
<dbReference type="EMBL" id="JACGCI010000112">
    <property type="protein sequence ID" value="KAF6744925.1"/>
    <property type="molecule type" value="Genomic_DNA"/>
</dbReference>
<evidence type="ECO:0000313" key="3">
    <source>
        <dbReference type="Proteomes" id="UP000521943"/>
    </source>
</evidence>
<evidence type="ECO:0000313" key="2">
    <source>
        <dbReference type="EMBL" id="KAF6744925.1"/>
    </source>
</evidence>
<evidence type="ECO:0000256" key="1">
    <source>
        <dbReference type="SAM" id="MobiDB-lite"/>
    </source>
</evidence>
<dbReference type="AlphaFoldDB" id="A0A8H6HEH2"/>
<sequence>MSGIDADANESERVGRSVVGGGGGGFELVEDDDDGGGGGGSGERCQNLGFGPAHLTTILRNHDESLPNPVISISPVSLAQQPWNSEPNSLETKQRGLPSDPGREKVHTALALESRPSPVQPGREVQVQDWTGNGQGWTARVLIDIRPWEAMDGRSDGLGTAACLPGEDGWMNGLGLNSQSFVLNGWDLVGTATSYECGDFPRALAIETLKSMRHSFVGYFSSSFSGGETKGTSLHIGRSIPSLLYQVLPWPNINIREARWGRVQEKVSNIACQSVSPRNQKKTDQKSNNPTTCARLDMAVGGHDVDIRQAVGRPTSSLFDRHFDRTTVEWGSTPHRYGTGIAVTRSGSANANAFVGEMKRRGRQEAFLQSSKVGDKV</sequence>
<name>A0A8H6HEH2_9AGAR</name>
<reference evidence="2 3" key="1">
    <citation type="submission" date="2020-07" db="EMBL/GenBank/DDBJ databases">
        <title>Comparative genomics of pyrophilous fungi reveals a link between fire events and developmental genes.</title>
        <authorList>
            <consortium name="DOE Joint Genome Institute"/>
            <person name="Steindorff A.S."/>
            <person name="Carver A."/>
            <person name="Calhoun S."/>
            <person name="Stillman K."/>
            <person name="Liu H."/>
            <person name="Lipzen A."/>
            <person name="Pangilinan J."/>
            <person name="Labutti K."/>
            <person name="Bruns T.D."/>
            <person name="Grigoriev I.V."/>
        </authorList>
    </citation>
    <scope>NUCLEOTIDE SEQUENCE [LARGE SCALE GENOMIC DNA]</scope>
    <source>
        <strain evidence="2 3">CBS 144469</strain>
    </source>
</reference>
<proteinExistence type="predicted"/>
<feature type="region of interest" description="Disordered" evidence="1">
    <location>
        <begin position="1"/>
        <end position="48"/>
    </location>
</feature>
<organism evidence="2 3">
    <name type="scientific">Ephemerocybe angulata</name>
    <dbReference type="NCBI Taxonomy" id="980116"/>
    <lineage>
        <taxon>Eukaryota</taxon>
        <taxon>Fungi</taxon>
        <taxon>Dikarya</taxon>
        <taxon>Basidiomycota</taxon>
        <taxon>Agaricomycotina</taxon>
        <taxon>Agaricomycetes</taxon>
        <taxon>Agaricomycetidae</taxon>
        <taxon>Agaricales</taxon>
        <taxon>Agaricineae</taxon>
        <taxon>Psathyrellaceae</taxon>
        <taxon>Ephemerocybe</taxon>
    </lineage>
</organism>
<feature type="compositionally biased region" description="Polar residues" evidence="1">
    <location>
        <begin position="80"/>
        <end position="91"/>
    </location>
</feature>
<dbReference type="Proteomes" id="UP000521943">
    <property type="component" value="Unassembled WGS sequence"/>
</dbReference>
<gene>
    <name evidence="2" type="ORF">DFP72DRAFT_1051647</name>
</gene>
<accession>A0A8H6HEH2</accession>
<comment type="caution">
    <text evidence="2">The sequence shown here is derived from an EMBL/GenBank/DDBJ whole genome shotgun (WGS) entry which is preliminary data.</text>
</comment>
<feature type="region of interest" description="Disordered" evidence="1">
    <location>
        <begin position="80"/>
        <end position="102"/>
    </location>
</feature>